<gene>
    <name evidence="6" type="ORF">GGR36_000522</name>
</gene>
<dbReference type="InterPro" id="IPR004089">
    <property type="entry name" value="MCPsignal_dom"/>
</dbReference>
<dbReference type="GO" id="GO:0007165">
    <property type="term" value="P:signal transduction"/>
    <property type="evidence" value="ECO:0007669"/>
    <property type="project" value="UniProtKB-KW"/>
</dbReference>
<feature type="domain" description="Methyl-accepting transducer" evidence="5">
    <location>
        <begin position="148"/>
        <end position="313"/>
    </location>
</feature>
<sequence>MKLSRTAALGLGIGWTVVATGLAWAMSWSALVAGAAAALGWIAAVFGLAATVDDAKKPAVTPPQVPPVLPETLGAASQGAADQLLAIRDEINRVRTLLQDAIAKLSASFTGMHAHTRAQQEIALQITSQGAGDDSQDSFDRFISNTSDVMQRIVDSVIENSRIAMELVELTDTISKRANDVEQILGEIGAIAKQTNLLALNAAIEAARAGEAGRGFAVVADEVRDLSARTAAFSKQIGGLMQSMRDGVRQTESAISQMASQDMTFALNSKGQVEEVLATVERINHQRQQGVAQLSEHSTAMDSEVGRAITAMQFQDMVSQLVGHVIERVDGLDRLTKALAELAGATDRPGDIDRAATALQAQVSALPAIKDVHSVNQARIAVGDVELF</sequence>
<evidence type="ECO:0000259" key="5">
    <source>
        <dbReference type="PROSITE" id="PS50111"/>
    </source>
</evidence>
<dbReference type="RefSeq" id="WP_183631580.1">
    <property type="nucleotide sequence ID" value="NZ_BAABLE010000011.1"/>
</dbReference>
<evidence type="ECO:0000313" key="6">
    <source>
        <dbReference type="EMBL" id="MBB4011214.1"/>
    </source>
</evidence>
<feature type="transmembrane region" description="Helical" evidence="4">
    <location>
        <begin position="31"/>
        <end position="52"/>
    </location>
</feature>
<comment type="caution">
    <text evidence="6">The sequence shown here is derived from an EMBL/GenBank/DDBJ whole genome shotgun (WGS) entry which is preliminary data.</text>
</comment>
<evidence type="ECO:0000313" key="7">
    <source>
        <dbReference type="Proteomes" id="UP000561045"/>
    </source>
</evidence>
<proteinExistence type="inferred from homology"/>
<feature type="transmembrane region" description="Helical" evidence="4">
    <location>
        <begin position="7"/>
        <end position="25"/>
    </location>
</feature>
<dbReference type="EMBL" id="JACIET010000001">
    <property type="protein sequence ID" value="MBB4011214.1"/>
    <property type="molecule type" value="Genomic_DNA"/>
</dbReference>
<accession>A0A840BG97</accession>
<dbReference type="Pfam" id="PF00015">
    <property type="entry name" value="MCPsignal"/>
    <property type="match status" value="1"/>
</dbReference>
<reference evidence="6 7" key="1">
    <citation type="submission" date="2020-08" db="EMBL/GenBank/DDBJ databases">
        <title>Genomic Encyclopedia of Type Strains, Phase IV (KMG-IV): sequencing the most valuable type-strain genomes for metagenomic binning, comparative biology and taxonomic classification.</title>
        <authorList>
            <person name="Goeker M."/>
        </authorList>
    </citation>
    <scope>NUCLEOTIDE SEQUENCE [LARGE SCALE GENOMIC DNA]</scope>
    <source>
        <strain evidence="6 7">DSM 106739</strain>
    </source>
</reference>
<evidence type="ECO:0000256" key="4">
    <source>
        <dbReference type="SAM" id="Phobius"/>
    </source>
</evidence>
<protein>
    <submittedName>
        <fullName evidence="6">Methyl-accepting chemotaxis protein</fullName>
    </submittedName>
</protein>
<dbReference type="GO" id="GO:0016020">
    <property type="term" value="C:membrane"/>
    <property type="evidence" value="ECO:0007669"/>
    <property type="project" value="InterPro"/>
</dbReference>
<name>A0A840BG97_9RHOO</name>
<dbReference type="PANTHER" id="PTHR32089:SF120">
    <property type="entry name" value="METHYL-ACCEPTING CHEMOTAXIS PROTEIN TLPQ"/>
    <property type="match status" value="1"/>
</dbReference>
<keyword evidence="4" id="KW-0472">Membrane</keyword>
<dbReference type="SMART" id="SM00283">
    <property type="entry name" value="MA"/>
    <property type="match status" value="1"/>
</dbReference>
<dbReference type="Gene3D" id="1.10.287.950">
    <property type="entry name" value="Methyl-accepting chemotaxis protein"/>
    <property type="match status" value="1"/>
</dbReference>
<evidence type="ECO:0000256" key="3">
    <source>
        <dbReference type="PROSITE-ProRule" id="PRU00284"/>
    </source>
</evidence>
<evidence type="ECO:0000256" key="1">
    <source>
        <dbReference type="ARBA" id="ARBA00023224"/>
    </source>
</evidence>
<keyword evidence="1 3" id="KW-0807">Transducer</keyword>
<dbReference type="SUPFAM" id="SSF58104">
    <property type="entry name" value="Methyl-accepting chemotaxis protein (MCP) signaling domain"/>
    <property type="match status" value="1"/>
</dbReference>
<keyword evidence="7" id="KW-1185">Reference proteome</keyword>
<dbReference type="PROSITE" id="PS50111">
    <property type="entry name" value="CHEMOTAXIS_TRANSDUC_2"/>
    <property type="match status" value="1"/>
</dbReference>
<keyword evidence="4" id="KW-1133">Transmembrane helix</keyword>
<organism evidence="6 7">
    <name type="scientific">Niveibacterium umoris</name>
    <dbReference type="NCBI Taxonomy" id="1193620"/>
    <lineage>
        <taxon>Bacteria</taxon>
        <taxon>Pseudomonadati</taxon>
        <taxon>Pseudomonadota</taxon>
        <taxon>Betaproteobacteria</taxon>
        <taxon>Rhodocyclales</taxon>
        <taxon>Rhodocyclaceae</taxon>
        <taxon>Niveibacterium</taxon>
    </lineage>
</organism>
<comment type="similarity">
    <text evidence="2">Belongs to the methyl-accepting chemotaxis (MCP) protein family.</text>
</comment>
<evidence type="ECO:0000256" key="2">
    <source>
        <dbReference type="ARBA" id="ARBA00029447"/>
    </source>
</evidence>
<keyword evidence="4" id="KW-0812">Transmembrane</keyword>
<dbReference type="Proteomes" id="UP000561045">
    <property type="component" value="Unassembled WGS sequence"/>
</dbReference>
<dbReference type="PANTHER" id="PTHR32089">
    <property type="entry name" value="METHYL-ACCEPTING CHEMOTAXIS PROTEIN MCPB"/>
    <property type="match status" value="1"/>
</dbReference>
<dbReference type="AlphaFoldDB" id="A0A840BG97"/>